<evidence type="ECO:0000256" key="12">
    <source>
        <dbReference type="ARBA" id="ARBA00022842"/>
    </source>
</evidence>
<dbReference type="AlphaFoldDB" id="A0A427Y6R5"/>
<dbReference type="STRING" id="105984.A0A427Y6R5"/>
<dbReference type="GO" id="GO:0004605">
    <property type="term" value="F:phosphatidate cytidylyltransferase activity"/>
    <property type="evidence" value="ECO:0007669"/>
    <property type="project" value="UniProtKB-EC"/>
</dbReference>
<keyword evidence="16" id="KW-0594">Phospholipid biosynthesis</keyword>
<dbReference type="PANTHER" id="PTHR13619:SF0">
    <property type="entry name" value="PHOSPHATIDATE CYTIDYLYLTRANSFERASE, MITOCHONDRIAL"/>
    <property type="match status" value="1"/>
</dbReference>
<evidence type="ECO:0000256" key="7">
    <source>
        <dbReference type="ARBA" id="ARBA00018337"/>
    </source>
</evidence>
<dbReference type="UniPathway" id="UPA00557">
    <property type="reaction ID" value="UER00614"/>
</dbReference>
<reference evidence="19 20" key="1">
    <citation type="submission" date="2018-11" db="EMBL/GenBank/DDBJ databases">
        <title>Genome sequence of Apiotrichum porosum DSM 27194.</title>
        <authorList>
            <person name="Aliyu H."/>
            <person name="Gorte O."/>
            <person name="Ochsenreither K."/>
        </authorList>
    </citation>
    <scope>NUCLEOTIDE SEQUENCE [LARGE SCALE GENOMIC DNA]</scope>
    <source>
        <strain evidence="19 20">DSM 27194</strain>
    </source>
</reference>
<comment type="pathway">
    <text evidence="3">Phospholipid metabolism; CDP-diacylglycerol biosynthesis; CDP-diacylglycerol from sn-glycerol 3-phosphate: step 3/3.</text>
</comment>
<keyword evidence="17" id="KW-1208">Phospholipid metabolism</keyword>
<evidence type="ECO:0000256" key="17">
    <source>
        <dbReference type="ARBA" id="ARBA00023264"/>
    </source>
</evidence>
<dbReference type="PANTHER" id="PTHR13619">
    <property type="entry name" value="PHOSPHATIDATE CYTIDYLYLTRANSFERASE, MITOCHONDRIAL"/>
    <property type="match status" value="1"/>
</dbReference>
<evidence type="ECO:0000256" key="8">
    <source>
        <dbReference type="ARBA" id="ARBA00022516"/>
    </source>
</evidence>
<dbReference type="PIRSF" id="PIRSF028840">
    <property type="entry name" value="Mmp37"/>
    <property type="match status" value="1"/>
</dbReference>
<evidence type="ECO:0000313" key="19">
    <source>
        <dbReference type="EMBL" id="RSH86778.1"/>
    </source>
</evidence>
<evidence type="ECO:0000256" key="14">
    <source>
        <dbReference type="ARBA" id="ARBA00023128"/>
    </source>
</evidence>
<evidence type="ECO:0000256" key="1">
    <source>
        <dbReference type="ARBA" id="ARBA00001946"/>
    </source>
</evidence>
<evidence type="ECO:0000256" key="16">
    <source>
        <dbReference type="ARBA" id="ARBA00023209"/>
    </source>
</evidence>
<sequence>MARPSVNILTSLSLGGYNAAASSSRTRALPRQAGAVYRSANGVAMLSLSVSVSARRMASTVAAEQPCRVKKYPRLDEDEEMTDGQKRAYYQLRPVVEQFKAPIDMAVAYGSGVVAQANANAEGPPPLTDFIIAAPSAREFHEANLRQFPGHYPLYARLLGPNVVAWLTEQFGAGMWYVTNVKFGELEVKYGVISTPTLRRDLEDWTTLYVSGRLHKPVLGLSCTPDLKSALSSNIRSALALALLQLPPGTPFTELQLYEQIAGISYSGDPRMSVPGAENPEKVRNIVRGPGVLEGFRRLYGPFFAVVDVRWQGDNTKGLREWRGDGEQMMEQPVTDKHFTKLLAGLPLHLRKNVADHFRPTVVGSMVSPQVAADRRDAAAAARVGLALHDDPAFWAKVVQQPKFRETVANEVRHIIRRPALTQSVKGLVTAGLVKSVVYSFAKFRKWLAAKQKQSARAQGDK</sequence>
<dbReference type="EMBL" id="RSCE01000002">
    <property type="protein sequence ID" value="RSH86778.1"/>
    <property type="molecule type" value="Genomic_DNA"/>
</dbReference>
<dbReference type="Pfam" id="PF09139">
    <property type="entry name" value="Tam41_Mmp37"/>
    <property type="match status" value="1"/>
</dbReference>
<accession>A0A427Y6R5</accession>
<comment type="similarity">
    <text evidence="5">Belongs to the TAM41 family.</text>
</comment>
<evidence type="ECO:0000313" key="20">
    <source>
        <dbReference type="Proteomes" id="UP000279236"/>
    </source>
</evidence>
<protein>
    <recommendedName>
        <fullName evidence="7">Phosphatidate cytidylyltransferase, mitochondrial</fullName>
        <ecNumber evidence="6">2.7.7.41</ecNumber>
    </recommendedName>
    <alternativeName>
        <fullName evidence="18">CDP-diacylglycerol synthase</fullName>
    </alternativeName>
</protein>
<keyword evidence="9" id="KW-0808">Transferase</keyword>
<gene>
    <name evidence="19" type="primary">TAM41</name>
    <name evidence="19" type="ORF">EHS24_005050</name>
</gene>
<evidence type="ECO:0000256" key="10">
    <source>
        <dbReference type="ARBA" id="ARBA00022695"/>
    </source>
</evidence>
<keyword evidence="15" id="KW-0472">Membrane</keyword>
<keyword evidence="20" id="KW-1185">Reference proteome</keyword>
<proteinExistence type="inferred from homology"/>
<evidence type="ECO:0000256" key="13">
    <source>
        <dbReference type="ARBA" id="ARBA00023098"/>
    </source>
</evidence>
<evidence type="ECO:0000256" key="4">
    <source>
        <dbReference type="ARBA" id="ARBA00005189"/>
    </source>
</evidence>
<evidence type="ECO:0000256" key="5">
    <source>
        <dbReference type="ARBA" id="ARBA00005458"/>
    </source>
</evidence>
<keyword evidence="13" id="KW-0443">Lipid metabolism</keyword>
<name>A0A427Y6R5_9TREE</name>
<dbReference type="RefSeq" id="XP_028479563.1">
    <property type="nucleotide sequence ID" value="XM_028620591.1"/>
</dbReference>
<comment type="caution">
    <text evidence="19">The sequence shown here is derived from an EMBL/GenBank/DDBJ whole genome shotgun (WGS) entry which is preliminary data.</text>
</comment>
<dbReference type="InterPro" id="IPR015222">
    <property type="entry name" value="Tam41"/>
</dbReference>
<keyword evidence="8" id="KW-0444">Lipid biosynthesis</keyword>
<dbReference type="GO" id="GO:0032049">
    <property type="term" value="P:cardiolipin biosynthetic process"/>
    <property type="evidence" value="ECO:0007669"/>
    <property type="project" value="InterPro"/>
</dbReference>
<dbReference type="GeneID" id="39589593"/>
<evidence type="ECO:0000256" key="11">
    <source>
        <dbReference type="ARBA" id="ARBA00022792"/>
    </source>
</evidence>
<comment type="pathway">
    <text evidence="4">Lipid metabolism.</text>
</comment>
<evidence type="ECO:0000256" key="9">
    <source>
        <dbReference type="ARBA" id="ARBA00022679"/>
    </source>
</evidence>
<dbReference type="EC" id="2.7.7.41" evidence="6"/>
<dbReference type="OrthoDB" id="341477at2759"/>
<dbReference type="Proteomes" id="UP000279236">
    <property type="component" value="Unassembled WGS sequence"/>
</dbReference>
<evidence type="ECO:0000256" key="18">
    <source>
        <dbReference type="ARBA" id="ARBA00029893"/>
    </source>
</evidence>
<evidence type="ECO:0000256" key="6">
    <source>
        <dbReference type="ARBA" id="ARBA00012487"/>
    </source>
</evidence>
<keyword evidence="14" id="KW-0496">Mitochondrion</keyword>
<keyword evidence="11" id="KW-0999">Mitochondrion inner membrane</keyword>
<keyword evidence="10" id="KW-0548">Nucleotidyltransferase</keyword>
<comment type="subcellular location">
    <subcellularLocation>
        <location evidence="2">Mitochondrion inner membrane</location>
        <topology evidence="2">Peripheral membrane protein</topology>
        <orientation evidence="2">Matrix side</orientation>
    </subcellularLocation>
</comment>
<dbReference type="GO" id="GO:0016024">
    <property type="term" value="P:CDP-diacylglycerol biosynthetic process"/>
    <property type="evidence" value="ECO:0007669"/>
    <property type="project" value="UniProtKB-UniPathway"/>
</dbReference>
<comment type="cofactor">
    <cofactor evidence="1">
        <name>Mg(2+)</name>
        <dbReference type="ChEBI" id="CHEBI:18420"/>
    </cofactor>
</comment>
<dbReference type="GO" id="GO:0005743">
    <property type="term" value="C:mitochondrial inner membrane"/>
    <property type="evidence" value="ECO:0007669"/>
    <property type="project" value="UniProtKB-SubCell"/>
</dbReference>
<evidence type="ECO:0000256" key="3">
    <source>
        <dbReference type="ARBA" id="ARBA00005119"/>
    </source>
</evidence>
<evidence type="ECO:0000256" key="15">
    <source>
        <dbReference type="ARBA" id="ARBA00023136"/>
    </source>
</evidence>
<evidence type="ECO:0000256" key="2">
    <source>
        <dbReference type="ARBA" id="ARBA00004443"/>
    </source>
</evidence>
<organism evidence="19 20">
    <name type="scientific">Apiotrichum porosum</name>
    <dbReference type="NCBI Taxonomy" id="105984"/>
    <lineage>
        <taxon>Eukaryota</taxon>
        <taxon>Fungi</taxon>
        <taxon>Dikarya</taxon>
        <taxon>Basidiomycota</taxon>
        <taxon>Agaricomycotina</taxon>
        <taxon>Tremellomycetes</taxon>
        <taxon>Trichosporonales</taxon>
        <taxon>Trichosporonaceae</taxon>
        <taxon>Apiotrichum</taxon>
    </lineage>
</organism>
<keyword evidence="12" id="KW-0460">Magnesium</keyword>